<accession>A0AAD5MD01</accession>
<dbReference type="Proteomes" id="UP001196413">
    <property type="component" value="Unassembled WGS sequence"/>
</dbReference>
<reference evidence="1" key="1">
    <citation type="submission" date="2021-06" db="EMBL/GenBank/DDBJ databases">
        <title>Parelaphostrongylus tenuis whole genome reference sequence.</title>
        <authorList>
            <person name="Garwood T.J."/>
            <person name="Larsen P.A."/>
            <person name="Fountain-Jones N.M."/>
            <person name="Garbe J.R."/>
            <person name="Macchietto M.G."/>
            <person name="Kania S.A."/>
            <person name="Gerhold R.W."/>
            <person name="Richards J.E."/>
            <person name="Wolf T.M."/>
        </authorList>
    </citation>
    <scope>NUCLEOTIDE SEQUENCE</scope>
    <source>
        <strain evidence="1">MNPRO001-30</strain>
        <tissue evidence="1">Meninges</tissue>
    </source>
</reference>
<organism evidence="1 2">
    <name type="scientific">Parelaphostrongylus tenuis</name>
    <name type="common">Meningeal worm</name>
    <dbReference type="NCBI Taxonomy" id="148309"/>
    <lineage>
        <taxon>Eukaryota</taxon>
        <taxon>Metazoa</taxon>
        <taxon>Ecdysozoa</taxon>
        <taxon>Nematoda</taxon>
        <taxon>Chromadorea</taxon>
        <taxon>Rhabditida</taxon>
        <taxon>Rhabditina</taxon>
        <taxon>Rhabditomorpha</taxon>
        <taxon>Strongyloidea</taxon>
        <taxon>Metastrongylidae</taxon>
        <taxon>Parelaphostrongylus</taxon>
    </lineage>
</organism>
<comment type="caution">
    <text evidence="1">The sequence shown here is derived from an EMBL/GenBank/DDBJ whole genome shotgun (WGS) entry which is preliminary data.</text>
</comment>
<name>A0AAD5MD01_PARTN</name>
<evidence type="ECO:0000313" key="1">
    <source>
        <dbReference type="EMBL" id="KAJ1355610.1"/>
    </source>
</evidence>
<sequence length="102" mass="11642">MKMQSGVQYNIKRNTNRGYCHAYSRLCEEEFCKWLGPEILYSINISSKRPSNVHYLIVSKEEAICCGDGGVTERKLISPSKSKLTVRVGNFEIVGYLVHQIQ</sequence>
<evidence type="ECO:0000313" key="2">
    <source>
        <dbReference type="Proteomes" id="UP001196413"/>
    </source>
</evidence>
<dbReference type="AlphaFoldDB" id="A0AAD5MD01"/>
<proteinExistence type="predicted"/>
<keyword evidence="2" id="KW-1185">Reference proteome</keyword>
<dbReference type="EMBL" id="JAHQIW010002518">
    <property type="protein sequence ID" value="KAJ1355610.1"/>
    <property type="molecule type" value="Genomic_DNA"/>
</dbReference>
<protein>
    <submittedName>
        <fullName evidence="1">Uncharacterized protein</fullName>
    </submittedName>
</protein>
<gene>
    <name evidence="1" type="ORF">KIN20_013077</name>
</gene>